<dbReference type="EC" id="3.6.4.13" evidence="6"/>
<keyword evidence="9" id="KW-1133">Transmembrane helix</keyword>
<feature type="coiled-coil region" evidence="7">
    <location>
        <begin position="491"/>
        <end position="518"/>
    </location>
</feature>
<dbReference type="PROSITE" id="PS51194">
    <property type="entry name" value="HELICASE_CTER"/>
    <property type="match status" value="1"/>
</dbReference>
<keyword evidence="9" id="KW-0812">Transmembrane</keyword>
<feature type="domain" description="Helicase ATP-binding" evidence="10">
    <location>
        <begin position="41"/>
        <end position="384"/>
    </location>
</feature>
<dbReference type="Pfam" id="PF00270">
    <property type="entry name" value="DEAD"/>
    <property type="match status" value="1"/>
</dbReference>
<evidence type="ECO:0000256" key="3">
    <source>
        <dbReference type="ARBA" id="ARBA00022806"/>
    </source>
</evidence>
<reference evidence="13" key="1">
    <citation type="submission" date="2016-05" db="EMBL/GenBank/DDBJ databases">
        <authorList>
            <person name="Lavstsen T."/>
            <person name="Jespersen J.S."/>
        </authorList>
    </citation>
    <scope>NUCLEOTIDE SEQUENCE [LARGE SCALE GENOMIC DNA]</scope>
</reference>
<accession>A0A1A8X1R2</accession>
<dbReference type="GO" id="GO:0003723">
    <property type="term" value="F:RNA binding"/>
    <property type="evidence" value="ECO:0007669"/>
    <property type="project" value="UniProtKB-UniRule"/>
</dbReference>
<evidence type="ECO:0000256" key="9">
    <source>
        <dbReference type="SAM" id="Phobius"/>
    </source>
</evidence>
<dbReference type="SMART" id="SM00487">
    <property type="entry name" value="DEXDc"/>
    <property type="match status" value="1"/>
</dbReference>
<evidence type="ECO:0000256" key="8">
    <source>
        <dbReference type="SAM" id="MobiDB-lite"/>
    </source>
</evidence>
<dbReference type="InterPro" id="IPR011545">
    <property type="entry name" value="DEAD/DEAH_box_helicase_dom"/>
</dbReference>
<evidence type="ECO:0000313" key="12">
    <source>
        <dbReference type="EMBL" id="SBS87505.1"/>
    </source>
</evidence>
<dbReference type="InterPro" id="IPR014001">
    <property type="entry name" value="Helicase_ATP-bd"/>
</dbReference>
<evidence type="ECO:0000256" key="2">
    <source>
        <dbReference type="ARBA" id="ARBA00022801"/>
    </source>
</evidence>
<dbReference type="Pfam" id="PF13959">
    <property type="entry name" value="CTE_SPB4"/>
    <property type="match status" value="1"/>
</dbReference>
<comment type="similarity">
    <text evidence="6">Belongs to the DEAD box helicase family.</text>
</comment>
<evidence type="ECO:0000256" key="1">
    <source>
        <dbReference type="ARBA" id="ARBA00022741"/>
    </source>
</evidence>
<sequence>MREEEEKKKTLFSRLNLHESITFSLFIQKYFFCANIQRITIPHIIKKENVLLHSETGSGKTLCFVVPLLQNLIKLKQSDLQELPTAATRNGAGEEGGNTVYNKDTIKCIYDYFENVNLKKCKPRADIDVDSFIAYNKNTLERNAASTSAEEGVAAKEATTREATAEEATTREETAEEAIVKKENKIQEHRIPSSTRGGVEGGIKNALSFSQFKEKARELINVYAIIITPTRELCIQIYNTINKSLFFMRLYFCKKYNLEFNTLNEENFFINTLLFRGAIKIENDLKIIEKEKKKSKNRFQIIIATPGKLANLFNEHNRHFDTTKLNYFILDEGDKLLEESYINYVKDVVKNVFSSEYSTCICSATCLHEEKFYSLFSGKKKSFIKCINRVSDNHGAISPAIAIATEVHNNDNNDNGGSSNRDRSSDDEVLRKTFQLPDKIENYYIIVRNLDKSFFLFKFVNSVLNEGETAIVFFSTCFCVDFFFYLFKHILNTRKNNKKEIYEKIKTLNNRYKKIYNEKEVVIFAKIISYIQKYIGRKKFTLLKIHRKMKDKKRISAYKKITDNKCNKSRKIIFCTDLMSRGINIDIQWVINYDVANKNMTYIHRSGRTGRFDKTGKNIIFLNKKEKEYIYFLKNKKVNIVNFKNTSTFQTMITYEQLLMKNEKVLNEDALQIAEKTDESFTSFNKNTLFRYYKNCCDAYHAGEKMQGKKKDSHSDEENCASDTGCNRNISKTGCTRRGENIVLLNNMVTVFLKYMVFFVIEHREIFLLSKKAFLSYIEFYKNHQLNFLFSFNKLNLAHLCYSFALIKVPKFKEKNKLKNFKQININISEIPFKCMVKEERRQENIKNKEIENMEKKKFANAQQKECKNEECEKKKQRRKTTVQRRHEKRELEQNEIDSILFEDKLYKKLKKKKITTDEFDKLVGFENLDKMFTSTYNKSKDLIVHTKKVFKSGKKKSTKKKKLYNIKVKKKKKSSKRRS</sequence>
<dbReference type="Proteomes" id="UP000078546">
    <property type="component" value="Unassembled WGS sequence"/>
</dbReference>
<dbReference type="AlphaFoldDB" id="A0A1A8X1R2"/>
<keyword evidence="9" id="KW-0472">Membrane</keyword>
<dbReference type="InterPro" id="IPR001650">
    <property type="entry name" value="Helicase_C-like"/>
</dbReference>
<dbReference type="PANTHER" id="PTHR24031">
    <property type="entry name" value="RNA HELICASE"/>
    <property type="match status" value="1"/>
</dbReference>
<evidence type="ECO:0000259" key="10">
    <source>
        <dbReference type="PROSITE" id="PS51192"/>
    </source>
</evidence>
<dbReference type="InterPro" id="IPR025313">
    <property type="entry name" value="SPB4-like_CTE"/>
</dbReference>
<dbReference type="EMBL" id="FLQV01000733">
    <property type="protein sequence ID" value="SBS97642.1"/>
    <property type="molecule type" value="Genomic_DNA"/>
</dbReference>
<dbReference type="PROSITE" id="PS51192">
    <property type="entry name" value="HELICASE_ATP_BIND_1"/>
    <property type="match status" value="1"/>
</dbReference>
<evidence type="ECO:0000256" key="6">
    <source>
        <dbReference type="RuleBase" id="RU365068"/>
    </source>
</evidence>
<feature type="region of interest" description="Disordered" evidence="8">
    <location>
        <begin position="146"/>
        <end position="176"/>
    </location>
</feature>
<organism evidence="13 14">
    <name type="scientific">Plasmodium ovale curtisi</name>
    <dbReference type="NCBI Taxonomy" id="864141"/>
    <lineage>
        <taxon>Eukaryota</taxon>
        <taxon>Sar</taxon>
        <taxon>Alveolata</taxon>
        <taxon>Apicomplexa</taxon>
        <taxon>Aconoidasida</taxon>
        <taxon>Haemosporida</taxon>
        <taxon>Plasmodiidae</taxon>
        <taxon>Plasmodium</taxon>
        <taxon>Plasmodium (Plasmodium)</taxon>
    </lineage>
</organism>
<feature type="compositionally biased region" description="Basic residues" evidence="8">
    <location>
        <begin position="875"/>
        <end position="888"/>
    </location>
</feature>
<keyword evidence="5 6" id="KW-0694">RNA-binding</keyword>
<dbReference type="SMART" id="SM01178">
    <property type="entry name" value="DUF4217"/>
    <property type="match status" value="1"/>
</dbReference>
<dbReference type="GO" id="GO:0016787">
    <property type="term" value="F:hydrolase activity"/>
    <property type="evidence" value="ECO:0007669"/>
    <property type="project" value="UniProtKB-KW"/>
</dbReference>
<keyword evidence="3 6" id="KW-0347">Helicase</keyword>
<feature type="region of interest" description="Disordered" evidence="8">
    <location>
        <begin position="952"/>
        <end position="980"/>
    </location>
</feature>
<feature type="transmembrane region" description="Helical" evidence="9">
    <location>
        <begin position="470"/>
        <end position="487"/>
    </location>
</feature>
<keyword evidence="1 6" id="KW-0547">Nucleotide-binding</keyword>
<evidence type="ECO:0000256" key="4">
    <source>
        <dbReference type="ARBA" id="ARBA00022840"/>
    </source>
</evidence>
<feature type="region of interest" description="Disordered" evidence="8">
    <location>
        <begin position="869"/>
        <end position="889"/>
    </location>
</feature>
<comment type="domain">
    <text evidence="6">The Q motif is unique to and characteristic of the DEAD box family of RNA helicases and controls ATP binding and hydrolysis.</text>
</comment>
<dbReference type="GO" id="GO:0003724">
    <property type="term" value="F:RNA helicase activity"/>
    <property type="evidence" value="ECO:0007669"/>
    <property type="project" value="UniProtKB-EC"/>
</dbReference>
<keyword evidence="7" id="KW-0175">Coiled coil</keyword>
<feature type="domain" description="Helicase C-terminal" evidence="11">
    <location>
        <begin position="497"/>
        <end position="660"/>
    </location>
</feature>
<evidence type="ECO:0000313" key="15">
    <source>
        <dbReference type="Proteomes" id="UP000078560"/>
    </source>
</evidence>
<dbReference type="SMART" id="SM00490">
    <property type="entry name" value="HELICc"/>
    <property type="match status" value="1"/>
</dbReference>
<comment type="function">
    <text evidence="6">RNA helicase.</text>
</comment>
<gene>
    <name evidence="13" type="ORF">POVCU1_039740</name>
    <name evidence="12" type="ORF">POVCU2_0043020</name>
</gene>
<evidence type="ECO:0000256" key="5">
    <source>
        <dbReference type="ARBA" id="ARBA00022884"/>
    </source>
</evidence>
<name>A0A1A8X1R2_PLAOA</name>
<feature type="compositionally biased region" description="Basic and acidic residues" evidence="8">
    <location>
        <begin position="158"/>
        <end position="176"/>
    </location>
</feature>
<feature type="transmembrane region" description="Helical" evidence="9">
    <location>
        <begin position="742"/>
        <end position="761"/>
    </location>
</feature>
<evidence type="ECO:0000259" key="11">
    <source>
        <dbReference type="PROSITE" id="PS51194"/>
    </source>
</evidence>
<dbReference type="EMBL" id="FLQU01000579">
    <property type="protein sequence ID" value="SBS87505.1"/>
    <property type="molecule type" value="Genomic_DNA"/>
</dbReference>
<reference evidence="14 15" key="2">
    <citation type="submission" date="2016-05" db="EMBL/GenBank/DDBJ databases">
        <authorList>
            <person name="Naeem Raeece"/>
        </authorList>
    </citation>
    <scope>NUCLEOTIDE SEQUENCE [LARGE SCALE GENOMIC DNA]</scope>
</reference>
<dbReference type="Proteomes" id="UP000078560">
    <property type="component" value="Unassembled WGS sequence"/>
</dbReference>
<protein>
    <recommendedName>
        <fullName evidence="6">ATP-dependent RNA helicase</fullName>
        <ecNumber evidence="6">3.6.4.13</ecNumber>
    </recommendedName>
</protein>
<comment type="catalytic activity">
    <reaction evidence="6">
        <text>ATP + H2O = ADP + phosphate + H(+)</text>
        <dbReference type="Rhea" id="RHEA:13065"/>
        <dbReference type="ChEBI" id="CHEBI:15377"/>
        <dbReference type="ChEBI" id="CHEBI:15378"/>
        <dbReference type="ChEBI" id="CHEBI:30616"/>
        <dbReference type="ChEBI" id="CHEBI:43474"/>
        <dbReference type="ChEBI" id="CHEBI:456216"/>
        <dbReference type="EC" id="3.6.4.13"/>
    </reaction>
</comment>
<dbReference type="Pfam" id="PF00271">
    <property type="entry name" value="Helicase_C"/>
    <property type="match status" value="1"/>
</dbReference>
<evidence type="ECO:0000313" key="14">
    <source>
        <dbReference type="Proteomes" id="UP000078546"/>
    </source>
</evidence>
<evidence type="ECO:0000256" key="7">
    <source>
        <dbReference type="SAM" id="Coils"/>
    </source>
</evidence>
<dbReference type="CDD" id="cd18787">
    <property type="entry name" value="SF2_C_DEAD"/>
    <property type="match status" value="1"/>
</dbReference>
<evidence type="ECO:0000313" key="13">
    <source>
        <dbReference type="EMBL" id="SBS97642.1"/>
    </source>
</evidence>
<dbReference type="Gene3D" id="3.40.50.300">
    <property type="entry name" value="P-loop containing nucleotide triphosphate hydrolases"/>
    <property type="match status" value="3"/>
</dbReference>
<dbReference type="SUPFAM" id="SSF52540">
    <property type="entry name" value="P-loop containing nucleoside triphosphate hydrolases"/>
    <property type="match status" value="2"/>
</dbReference>
<keyword evidence="2 6" id="KW-0378">Hydrolase</keyword>
<dbReference type="GO" id="GO:0005524">
    <property type="term" value="F:ATP binding"/>
    <property type="evidence" value="ECO:0007669"/>
    <property type="project" value="UniProtKB-UniRule"/>
</dbReference>
<dbReference type="InterPro" id="IPR027417">
    <property type="entry name" value="P-loop_NTPase"/>
</dbReference>
<keyword evidence="4 6" id="KW-0067">ATP-binding</keyword>
<proteinExistence type="inferred from homology"/>